<feature type="compositionally biased region" description="Low complexity" evidence="1">
    <location>
        <begin position="267"/>
        <end position="288"/>
    </location>
</feature>
<feature type="compositionally biased region" description="Basic residues" evidence="1">
    <location>
        <begin position="450"/>
        <end position="463"/>
    </location>
</feature>
<feature type="non-terminal residue" evidence="2">
    <location>
        <position position="1"/>
    </location>
</feature>
<accession>A0A6J4JR95</accession>
<dbReference type="EC" id="3.2.1.24" evidence="2"/>
<dbReference type="AlphaFoldDB" id="A0A6J4JR95"/>
<organism evidence="2">
    <name type="scientific">uncultured Friedmanniella sp</name>
    <dbReference type="NCBI Taxonomy" id="335381"/>
    <lineage>
        <taxon>Bacteria</taxon>
        <taxon>Bacillati</taxon>
        <taxon>Actinomycetota</taxon>
        <taxon>Actinomycetes</taxon>
        <taxon>Propionibacteriales</taxon>
        <taxon>Nocardioidaceae</taxon>
        <taxon>Friedmanniella</taxon>
        <taxon>environmental samples</taxon>
    </lineage>
</organism>
<feature type="compositionally biased region" description="Low complexity" evidence="1">
    <location>
        <begin position="171"/>
        <end position="186"/>
    </location>
</feature>
<feature type="compositionally biased region" description="Low complexity" evidence="1">
    <location>
        <begin position="66"/>
        <end position="80"/>
    </location>
</feature>
<gene>
    <name evidence="2" type="ORF">AVDCRST_MAG48-58</name>
</gene>
<reference evidence="2" key="1">
    <citation type="submission" date="2020-02" db="EMBL/GenBank/DDBJ databases">
        <authorList>
            <person name="Meier V. D."/>
        </authorList>
    </citation>
    <scope>NUCLEOTIDE SEQUENCE</scope>
    <source>
        <strain evidence="2">AVDCRST_MAG48</strain>
    </source>
</reference>
<feature type="compositionally biased region" description="Basic and acidic residues" evidence="1">
    <location>
        <begin position="146"/>
        <end position="159"/>
    </location>
</feature>
<feature type="compositionally biased region" description="Basic residues" evidence="1">
    <location>
        <begin position="14"/>
        <end position="23"/>
    </location>
</feature>
<feature type="compositionally biased region" description="Low complexity" evidence="1">
    <location>
        <begin position="333"/>
        <end position="349"/>
    </location>
</feature>
<feature type="non-terminal residue" evidence="2">
    <location>
        <position position="463"/>
    </location>
</feature>
<dbReference type="EMBL" id="CADCTS010000008">
    <property type="protein sequence ID" value="CAA9285122.1"/>
    <property type="molecule type" value="Genomic_DNA"/>
</dbReference>
<keyword evidence="2" id="KW-0326">Glycosidase</keyword>
<evidence type="ECO:0000256" key="1">
    <source>
        <dbReference type="SAM" id="MobiDB-lite"/>
    </source>
</evidence>
<feature type="compositionally biased region" description="Low complexity" evidence="1">
    <location>
        <begin position="404"/>
        <end position="416"/>
    </location>
</feature>
<name>A0A6J4JR95_9ACTN</name>
<feature type="compositionally biased region" description="Basic residues" evidence="1">
    <location>
        <begin position="356"/>
        <end position="373"/>
    </location>
</feature>
<proteinExistence type="predicted"/>
<keyword evidence="2" id="KW-0378">Hydrolase</keyword>
<protein>
    <submittedName>
        <fullName evidence="2">GH38</fullName>
        <ecNumber evidence="2">3.2.1.24</ecNumber>
    </submittedName>
</protein>
<feature type="region of interest" description="Disordered" evidence="1">
    <location>
        <begin position="1"/>
        <end position="463"/>
    </location>
</feature>
<feature type="compositionally biased region" description="Low complexity" evidence="1">
    <location>
        <begin position="133"/>
        <end position="142"/>
    </location>
</feature>
<feature type="compositionally biased region" description="Low complexity" evidence="1">
    <location>
        <begin position="297"/>
        <end position="316"/>
    </location>
</feature>
<feature type="compositionally biased region" description="Basic residues" evidence="1">
    <location>
        <begin position="317"/>
        <end position="332"/>
    </location>
</feature>
<sequence>DPGTAGQRPLGPAARRRPRRPAPGRHPGPHAVPGRQRPPRPRVAVAVAGGLRRGAGHLRVGRRADGGVPRLRLHLRPGGAARLGGGVRPGAVRHHPRAGGGGSLGERRRLVGRARRQPGNGGVLRPPGPARPALPGLAVRPAGDGGDERRPLRAPRDAAPDPARPGPGLLPVPAARSARGRPGADAVLVGVARRLPGPRLPHPLRVRQPARSGRRPGREGAGLDGPRARRRDGLLRRRQPRRRPDAGQHRLHPPVRPDGLLRPAADGLAAGVPGRRPRAAGAGRAAGRPPRRPAAPRPRVLLGPLRDQGVAAPGPARRARRRAVGRRRRAPRRAALPARAADRSLAADPLQPVPRRAARFGHRDRLRRRPRPARRGDGDRQAAGGPGAQRAGPAGRRAVRGRHPAGAGLQPAPLGGQHRRGDDLRRPAVRRPGGGRGRPGGRLPAEAVHLHHRRPLPGRRRLP</sequence>
<feature type="compositionally biased region" description="Low complexity" evidence="1">
    <location>
        <begin position="1"/>
        <end position="13"/>
    </location>
</feature>
<dbReference type="GO" id="GO:0004559">
    <property type="term" value="F:alpha-mannosidase activity"/>
    <property type="evidence" value="ECO:0007669"/>
    <property type="project" value="UniProtKB-EC"/>
</dbReference>
<evidence type="ECO:0000313" key="2">
    <source>
        <dbReference type="EMBL" id="CAA9285122.1"/>
    </source>
</evidence>